<dbReference type="PANTHER" id="PTHR21192">
    <property type="entry name" value="NUCLEAR PROTEIN E3-3"/>
    <property type="match status" value="1"/>
</dbReference>
<protein>
    <submittedName>
        <fullName evidence="1">Uncharacterized protein</fullName>
    </submittedName>
</protein>
<evidence type="ECO:0000313" key="1">
    <source>
        <dbReference type="EMBL" id="VAW78990.1"/>
    </source>
</evidence>
<dbReference type="Pfam" id="PF04430">
    <property type="entry name" value="DUF498"/>
    <property type="match status" value="1"/>
</dbReference>
<dbReference type="SUPFAM" id="SSF64076">
    <property type="entry name" value="MTH938-like"/>
    <property type="match status" value="1"/>
</dbReference>
<name>A0A3B0YQK7_9ZZZZ</name>
<dbReference type="Gene3D" id="3.40.1230.10">
    <property type="entry name" value="MTH938-like"/>
    <property type="match status" value="1"/>
</dbReference>
<dbReference type="InterPro" id="IPR007523">
    <property type="entry name" value="NDUFAF3/AAMDC"/>
</dbReference>
<organism evidence="1">
    <name type="scientific">hydrothermal vent metagenome</name>
    <dbReference type="NCBI Taxonomy" id="652676"/>
    <lineage>
        <taxon>unclassified sequences</taxon>
        <taxon>metagenomes</taxon>
        <taxon>ecological metagenomes</taxon>
    </lineage>
</organism>
<accession>A0A3B0YQK7</accession>
<dbReference type="AlphaFoldDB" id="A0A3B0YQK7"/>
<reference evidence="1" key="1">
    <citation type="submission" date="2018-06" db="EMBL/GenBank/DDBJ databases">
        <authorList>
            <person name="Zhirakovskaya E."/>
        </authorList>
    </citation>
    <scope>NUCLEOTIDE SEQUENCE</scope>
</reference>
<proteinExistence type="predicted"/>
<gene>
    <name evidence="1" type="ORF">MNBD_GAMMA13-231</name>
</gene>
<dbReference type="EMBL" id="UOFK01000175">
    <property type="protein sequence ID" value="VAW78990.1"/>
    <property type="molecule type" value="Genomic_DNA"/>
</dbReference>
<dbReference type="InterPro" id="IPR036748">
    <property type="entry name" value="MTH938-like_sf"/>
</dbReference>
<dbReference type="CDD" id="cd05560">
    <property type="entry name" value="Xcc1710_like"/>
    <property type="match status" value="1"/>
</dbReference>
<sequence length="129" mass="14228">MLHRMHFTQDNCNSDRLIRAYDGGLISIAGQRFSQSLILARDHLISDWRPQQVTELQREDFDPVLDIRPEVLILGTGGSLTFPSAALTAQLLQSGIGVEVMDTAAACRTYNILLSEQRHVVAALLPGTV</sequence>
<dbReference type="PANTHER" id="PTHR21192:SF2">
    <property type="entry name" value="NADH DEHYDROGENASE [UBIQUINONE] 1 ALPHA SUBCOMPLEX ASSEMBLY FACTOR 3"/>
    <property type="match status" value="1"/>
</dbReference>